<protein>
    <recommendedName>
        <fullName evidence="2">DNA-directed RNA polymerase</fullName>
        <ecNumber evidence="2">2.7.7.6</ecNumber>
    </recommendedName>
</protein>
<dbReference type="GO" id="GO:0032549">
    <property type="term" value="F:ribonucleoside binding"/>
    <property type="evidence" value="ECO:0007669"/>
    <property type="project" value="InterPro"/>
</dbReference>
<evidence type="ECO:0000256" key="4">
    <source>
        <dbReference type="ARBA" id="ARBA00022679"/>
    </source>
</evidence>
<dbReference type="GO" id="GO:0003899">
    <property type="term" value="F:DNA-directed RNA polymerase activity"/>
    <property type="evidence" value="ECO:0007669"/>
    <property type="project" value="UniProtKB-EC"/>
</dbReference>
<name>K4AL54_SETIT</name>
<keyword evidence="5" id="KW-0548">Nucleotidyltransferase</keyword>
<evidence type="ECO:0000256" key="6">
    <source>
        <dbReference type="ARBA" id="ARBA00023163"/>
    </source>
</evidence>
<sequence length="156" mass="17274">MGGYFICGGMERLIRILILQKRNYPMGLVRGSFVKRGAGYTDKAVVIRCVHSDQSSVTIKLYYLQNGSARLGFWLGGREFLLPVGIVLKMAKQTMGFCGQALKFRTDVKAFHLQTPQTPIVRTATYGKYCMDEFPSGTNAIVAVLAYTGLTFVCVV</sequence>
<evidence type="ECO:0000256" key="3">
    <source>
        <dbReference type="ARBA" id="ARBA00022478"/>
    </source>
</evidence>
<dbReference type="EMBL" id="AGNK02005548">
    <property type="status" value="NOT_ANNOTATED_CDS"/>
    <property type="molecule type" value="Genomic_DNA"/>
</dbReference>
<dbReference type="GO" id="GO:0000428">
    <property type="term" value="C:DNA-directed RNA polymerase complex"/>
    <property type="evidence" value="ECO:0007669"/>
    <property type="project" value="UniProtKB-KW"/>
</dbReference>
<accession>K4AL54</accession>
<dbReference type="AlphaFoldDB" id="K4AL54"/>
<dbReference type="InterPro" id="IPR015712">
    <property type="entry name" value="DNA-dir_RNA_pol_su2"/>
</dbReference>
<dbReference type="Proteomes" id="UP000004995">
    <property type="component" value="Unassembled WGS sequence"/>
</dbReference>
<keyword evidence="4" id="KW-0808">Transferase</keyword>
<dbReference type="SUPFAM" id="SSF64484">
    <property type="entry name" value="beta and beta-prime subunits of DNA dependent RNA-polymerase"/>
    <property type="match status" value="2"/>
</dbReference>
<dbReference type="PANTHER" id="PTHR20856">
    <property type="entry name" value="DNA-DIRECTED RNA POLYMERASE I SUBUNIT 2"/>
    <property type="match status" value="1"/>
</dbReference>
<dbReference type="GO" id="GO:0003677">
    <property type="term" value="F:DNA binding"/>
    <property type="evidence" value="ECO:0007669"/>
    <property type="project" value="InterPro"/>
</dbReference>
<reference evidence="8" key="2">
    <citation type="submission" date="2018-08" db="UniProtKB">
        <authorList>
            <consortium name="EnsemblPlants"/>
        </authorList>
    </citation>
    <scope>IDENTIFICATION</scope>
    <source>
        <strain evidence="8">Yugu1</strain>
    </source>
</reference>
<evidence type="ECO:0000259" key="7">
    <source>
        <dbReference type="Pfam" id="PF00562"/>
    </source>
</evidence>
<feature type="domain" description="DNA-directed RNA polymerase subunit 2 hybrid-binding" evidence="7">
    <location>
        <begin position="89"/>
        <end position="149"/>
    </location>
</feature>
<keyword evidence="6" id="KW-0804">Transcription</keyword>
<comment type="similarity">
    <text evidence="1">Belongs to the RNA polymerase beta chain family.</text>
</comment>
<dbReference type="InterPro" id="IPR037034">
    <property type="entry name" value="RNA_pol_Rpb2_2_sf"/>
</dbReference>
<keyword evidence="3" id="KW-0240">DNA-directed RNA polymerase</keyword>
<dbReference type="eggNOG" id="KOG0216">
    <property type="taxonomic scope" value="Eukaryota"/>
</dbReference>
<dbReference type="InterPro" id="IPR007120">
    <property type="entry name" value="DNA-dir_RNAP_su2_dom"/>
</dbReference>
<proteinExistence type="inferred from homology"/>
<organism evidence="8 9">
    <name type="scientific">Setaria italica</name>
    <name type="common">Foxtail millet</name>
    <name type="synonym">Panicum italicum</name>
    <dbReference type="NCBI Taxonomy" id="4555"/>
    <lineage>
        <taxon>Eukaryota</taxon>
        <taxon>Viridiplantae</taxon>
        <taxon>Streptophyta</taxon>
        <taxon>Embryophyta</taxon>
        <taxon>Tracheophyta</taxon>
        <taxon>Spermatophyta</taxon>
        <taxon>Magnoliopsida</taxon>
        <taxon>Liliopsida</taxon>
        <taxon>Poales</taxon>
        <taxon>Poaceae</taxon>
        <taxon>PACMAD clade</taxon>
        <taxon>Panicoideae</taxon>
        <taxon>Panicodae</taxon>
        <taxon>Paniceae</taxon>
        <taxon>Cenchrinae</taxon>
        <taxon>Setaria</taxon>
    </lineage>
</organism>
<evidence type="ECO:0000313" key="9">
    <source>
        <dbReference type="Proteomes" id="UP000004995"/>
    </source>
</evidence>
<dbReference type="GO" id="GO:0006351">
    <property type="term" value="P:DNA-templated transcription"/>
    <property type="evidence" value="ECO:0007669"/>
    <property type="project" value="InterPro"/>
</dbReference>
<dbReference type="InParanoid" id="K4AL54"/>
<reference evidence="9" key="1">
    <citation type="journal article" date="2012" name="Nat. Biotechnol.">
        <title>Reference genome sequence of the model plant Setaria.</title>
        <authorList>
            <person name="Bennetzen J.L."/>
            <person name="Schmutz J."/>
            <person name="Wang H."/>
            <person name="Percifield R."/>
            <person name="Hawkins J."/>
            <person name="Pontaroli A.C."/>
            <person name="Estep M."/>
            <person name="Feng L."/>
            <person name="Vaughn J.N."/>
            <person name="Grimwood J."/>
            <person name="Jenkins J."/>
            <person name="Barry K."/>
            <person name="Lindquist E."/>
            <person name="Hellsten U."/>
            <person name="Deshpande S."/>
            <person name="Wang X."/>
            <person name="Wu X."/>
            <person name="Mitros T."/>
            <person name="Triplett J."/>
            <person name="Yang X."/>
            <person name="Ye C.Y."/>
            <person name="Mauro-Herrera M."/>
            <person name="Wang L."/>
            <person name="Li P."/>
            <person name="Sharma M."/>
            <person name="Sharma R."/>
            <person name="Ronald P.C."/>
            <person name="Panaud O."/>
            <person name="Kellogg E.A."/>
            <person name="Brutnell T.P."/>
            <person name="Doust A.N."/>
            <person name="Tuskan G.A."/>
            <person name="Rokhsar D."/>
            <person name="Devos K.M."/>
        </authorList>
    </citation>
    <scope>NUCLEOTIDE SEQUENCE [LARGE SCALE GENOMIC DNA]</scope>
    <source>
        <strain evidence="9">cv. Yugu1</strain>
    </source>
</reference>
<evidence type="ECO:0000256" key="1">
    <source>
        <dbReference type="ARBA" id="ARBA00006835"/>
    </source>
</evidence>
<evidence type="ECO:0000313" key="8">
    <source>
        <dbReference type="EnsemblPlants" id="KQK88523"/>
    </source>
</evidence>
<dbReference type="STRING" id="4555.K4AL54"/>
<dbReference type="HOGENOM" id="CLU_1689762_0_0_1"/>
<dbReference type="EnsemblPlants" id="KQK88523">
    <property type="protein sequence ID" value="KQK88523"/>
    <property type="gene ID" value="SETIT_039634mg"/>
</dbReference>
<evidence type="ECO:0000256" key="5">
    <source>
        <dbReference type="ARBA" id="ARBA00022695"/>
    </source>
</evidence>
<keyword evidence="9" id="KW-1185">Reference proteome</keyword>
<dbReference type="Gramene" id="KQK88523">
    <property type="protein sequence ID" value="KQK88523"/>
    <property type="gene ID" value="SETIT_039634mg"/>
</dbReference>
<dbReference type="EC" id="2.7.7.6" evidence="2"/>
<evidence type="ECO:0000256" key="2">
    <source>
        <dbReference type="ARBA" id="ARBA00012418"/>
    </source>
</evidence>
<dbReference type="Pfam" id="PF00562">
    <property type="entry name" value="RNA_pol_Rpb2_6"/>
    <property type="match status" value="1"/>
</dbReference>
<dbReference type="Gene3D" id="3.90.1110.10">
    <property type="entry name" value="RNA polymerase Rpb2, domain 2"/>
    <property type="match status" value="1"/>
</dbReference>